<feature type="coiled-coil region" evidence="1">
    <location>
        <begin position="228"/>
        <end position="262"/>
    </location>
</feature>
<organism evidence="3">
    <name type="scientific">Salix viminalis</name>
    <name type="common">Common osier</name>
    <name type="synonym">Basket willow</name>
    <dbReference type="NCBI Taxonomy" id="40686"/>
    <lineage>
        <taxon>Eukaryota</taxon>
        <taxon>Viridiplantae</taxon>
        <taxon>Streptophyta</taxon>
        <taxon>Embryophyta</taxon>
        <taxon>Tracheophyta</taxon>
        <taxon>Spermatophyta</taxon>
        <taxon>Magnoliopsida</taxon>
        <taxon>eudicotyledons</taxon>
        <taxon>Gunneridae</taxon>
        <taxon>Pentapetalae</taxon>
        <taxon>rosids</taxon>
        <taxon>fabids</taxon>
        <taxon>Malpighiales</taxon>
        <taxon>Salicaceae</taxon>
        <taxon>Saliceae</taxon>
        <taxon>Salix</taxon>
    </lineage>
</organism>
<evidence type="ECO:0008006" key="4">
    <source>
        <dbReference type="Google" id="ProtNLM"/>
    </source>
</evidence>
<evidence type="ECO:0000256" key="2">
    <source>
        <dbReference type="SAM" id="MobiDB-lite"/>
    </source>
</evidence>
<dbReference type="EMBL" id="CAADRP010001707">
    <property type="protein sequence ID" value="VFU48857.1"/>
    <property type="molecule type" value="Genomic_DNA"/>
</dbReference>
<keyword evidence="1" id="KW-0175">Coiled coil</keyword>
<protein>
    <recommendedName>
        <fullName evidence="4">BZIP domain-containing protein</fullName>
    </recommendedName>
</protein>
<proteinExistence type="predicted"/>
<accession>A0A6N2M7X5</accession>
<reference evidence="3" key="1">
    <citation type="submission" date="2019-03" db="EMBL/GenBank/DDBJ databases">
        <authorList>
            <person name="Mank J."/>
            <person name="Almeida P."/>
        </authorList>
    </citation>
    <scope>NUCLEOTIDE SEQUENCE</scope>
    <source>
        <strain evidence="3">78183</strain>
    </source>
</reference>
<name>A0A6N2M7X5_SALVM</name>
<feature type="region of interest" description="Disordered" evidence="2">
    <location>
        <begin position="42"/>
        <end position="104"/>
    </location>
</feature>
<dbReference type="AlphaFoldDB" id="A0A6N2M7X5"/>
<evidence type="ECO:0000256" key="1">
    <source>
        <dbReference type="SAM" id="Coils"/>
    </source>
</evidence>
<sequence>MDYESPWQEILLEASLALPVQLPPPGFEVYKGVLCSKNHGGKVKPMPNTHAGEESTGGALYSSSTEAESDEKAWRNQQAFDHFSAARPGSSRSSNIAETDKKGQEMEAAIDQVARKRMNDRTYRERCKKNKMETERNLELLSKENDRLKGENASFKTEAVRTGKTLQSQEQEMKQLRKTIVLLKQRHDKQNTLVEVLSERLAGAKDGDLQRENTQLKSNIALLRSQVNDRNNLDKLQLQEKNAQLEHEKRSLEMIVQALCEKISNEKGADEGDLAG</sequence>
<feature type="coiled-coil region" evidence="1">
    <location>
        <begin position="124"/>
        <end position="186"/>
    </location>
</feature>
<gene>
    <name evidence="3" type="ORF">SVIM_LOCUS321638</name>
</gene>
<evidence type="ECO:0000313" key="3">
    <source>
        <dbReference type="EMBL" id="VFU48857.1"/>
    </source>
</evidence>